<gene>
    <name evidence="1" type="ORF">DFA_05929</name>
</gene>
<dbReference type="EMBL" id="GL883007">
    <property type="protein sequence ID" value="EGG23793.1"/>
    <property type="molecule type" value="Genomic_DNA"/>
</dbReference>
<sequence length="347" mass="40195">MSSSFDSKEFNSFPIYVYFSLDKDINTPEYVNPAWEHGGKEKLLEAFRKEYKDDLCNPDLDTEPNMYGQILELEHKIVERFHRSHEWLLAYAISSKTFNPCKFTHETKSIYLQTKDEYSTYKRRLDDPNITSNGLVQKQPSTFTIVYQYDDIKNAELIPVFMGIVQANETIQQVVIRTSSFENGLLEIVEYDLRYIKVQKLSLKYQANNITVPSITLAPLIVNMKTITINPKTEVIKSFNSSTLDFKFPLRTIKSPANNALVNETYDSDLHVTQLYVQIEEGIEAYRRLSVRQGLGFTVQLLKKLIAERIGIDNNNIDSLFMHDNPHDPITDKTIIFNHSRINISLK</sequence>
<protein>
    <submittedName>
        <fullName evidence="1">Uncharacterized protein</fullName>
    </submittedName>
</protein>
<reference evidence="2" key="1">
    <citation type="journal article" date="2011" name="Genome Res.">
        <title>Phylogeny-wide analysis of social amoeba genomes highlights ancient origins for complex intercellular communication.</title>
        <authorList>
            <person name="Heidel A.J."/>
            <person name="Lawal H.M."/>
            <person name="Felder M."/>
            <person name="Schilde C."/>
            <person name="Helps N.R."/>
            <person name="Tunggal B."/>
            <person name="Rivero F."/>
            <person name="John U."/>
            <person name="Schleicher M."/>
            <person name="Eichinger L."/>
            <person name="Platzer M."/>
            <person name="Noegel A.A."/>
            <person name="Schaap P."/>
            <person name="Gloeckner G."/>
        </authorList>
    </citation>
    <scope>NUCLEOTIDE SEQUENCE [LARGE SCALE GENOMIC DNA]</scope>
    <source>
        <strain evidence="2">SH3</strain>
    </source>
</reference>
<dbReference type="AlphaFoldDB" id="F4PJL9"/>
<organism evidence="1 2">
    <name type="scientific">Cavenderia fasciculata</name>
    <name type="common">Slime mold</name>
    <name type="synonym">Dictyostelium fasciculatum</name>
    <dbReference type="NCBI Taxonomy" id="261658"/>
    <lineage>
        <taxon>Eukaryota</taxon>
        <taxon>Amoebozoa</taxon>
        <taxon>Evosea</taxon>
        <taxon>Eumycetozoa</taxon>
        <taxon>Dictyostelia</taxon>
        <taxon>Acytosteliales</taxon>
        <taxon>Cavenderiaceae</taxon>
        <taxon>Cavenderia</taxon>
    </lineage>
</organism>
<evidence type="ECO:0000313" key="1">
    <source>
        <dbReference type="EMBL" id="EGG23793.1"/>
    </source>
</evidence>
<proteinExistence type="predicted"/>
<dbReference type="KEGG" id="dfa:DFA_05929"/>
<accession>F4PJL9</accession>
<evidence type="ECO:0000313" key="2">
    <source>
        <dbReference type="Proteomes" id="UP000007797"/>
    </source>
</evidence>
<dbReference type="RefSeq" id="XP_004361644.1">
    <property type="nucleotide sequence ID" value="XM_004361587.1"/>
</dbReference>
<name>F4PJL9_CACFS</name>
<keyword evidence="2" id="KW-1185">Reference proteome</keyword>
<dbReference type="Proteomes" id="UP000007797">
    <property type="component" value="Unassembled WGS sequence"/>
</dbReference>
<dbReference type="GeneID" id="14876411"/>